<evidence type="ECO:0000313" key="8">
    <source>
        <dbReference type="Proteomes" id="UP000836841"/>
    </source>
</evidence>
<dbReference type="InterPro" id="IPR045056">
    <property type="entry name" value="Nop56/Nop58"/>
</dbReference>
<feature type="compositionally biased region" description="Basic and acidic residues" evidence="5">
    <location>
        <begin position="399"/>
        <end position="410"/>
    </location>
</feature>
<evidence type="ECO:0000313" key="7">
    <source>
        <dbReference type="EMBL" id="CAH2046128.1"/>
    </source>
</evidence>
<sequence>MVMHILFETLTGFALFKLLDEGKLDNVEDLGKEFSSAASAQKVSHKTLVLVQMVKLIAFHKFENIPEALEIVANLLEGAPSEVLLEFLESNCKCEALAVADSELGSIIKEKLKIECVHNNAVMELLRGVRSQLTELIPDHQDLGPMNLVLSRSLARDKLKLKSDDKRVRECYGLHFPELANIIKDNILYAKSVKLIGDRINAVTLDFSEILAHEVEAELKETVGISKGTEVSDLDLMHIRKLCDQVLSLAEYRAQLYDYLKSRMNTIAPNLSAVVGELVGARLISHGGGLLNLAKQPGSTVQTIGAEKSLFRALKTQQATPKYGLIYHTSLVSEAEPKHKGKIARSLAAKAALAIRCDAFGDGLDNTMGVQSRLKLEAHLRNLQGKELGSLSGSAKGKPKIEVSDKDKKMGSRGLVI</sequence>
<dbReference type="SUPFAM" id="SSF89124">
    <property type="entry name" value="Nop domain"/>
    <property type="match status" value="1"/>
</dbReference>
<dbReference type="InterPro" id="IPR036070">
    <property type="entry name" value="Nop_dom_sf"/>
</dbReference>
<keyword evidence="8" id="KW-1185">Reference proteome</keyword>
<evidence type="ECO:0000256" key="4">
    <source>
        <dbReference type="ARBA" id="ARBA00023242"/>
    </source>
</evidence>
<evidence type="ECO:0000256" key="1">
    <source>
        <dbReference type="ARBA" id="ARBA00004604"/>
    </source>
</evidence>
<dbReference type="GO" id="GO:0032040">
    <property type="term" value="C:small-subunit processome"/>
    <property type="evidence" value="ECO:0007669"/>
    <property type="project" value="InterPro"/>
</dbReference>
<dbReference type="EMBL" id="OU466858">
    <property type="protein sequence ID" value="CAH2046128.1"/>
    <property type="molecule type" value="Genomic_DNA"/>
</dbReference>
<dbReference type="FunFam" id="1.10.246.90:FF:000005">
    <property type="entry name" value="Nucleolar protein 5, putative"/>
    <property type="match status" value="1"/>
</dbReference>
<keyword evidence="3" id="KW-0690">Ribosome biogenesis</keyword>
<feature type="region of interest" description="Disordered" evidence="5">
    <location>
        <begin position="388"/>
        <end position="417"/>
    </location>
</feature>
<evidence type="ECO:0000256" key="5">
    <source>
        <dbReference type="SAM" id="MobiDB-lite"/>
    </source>
</evidence>
<gene>
    <name evidence="7" type="ORF">TAV2_LOCUS5630</name>
</gene>
<comment type="similarity">
    <text evidence="2">Belongs to the NOP5/NOP56 family.</text>
</comment>
<dbReference type="Pfam" id="PF01798">
    <property type="entry name" value="Nop"/>
    <property type="match status" value="1"/>
</dbReference>
<dbReference type="PANTHER" id="PTHR10894">
    <property type="entry name" value="NUCLEOLAR PROTEIN 5 NUCLEOLAR PROTEIN NOP5 NOP58"/>
    <property type="match status" value="1"/>
</dbReference>
<comment type="subcellular location">
    <subcellularLocation>
        <location evidence="1">Nucleus</location>
        <location evidence="1">Nucleolus</location>
    </subcellularLocation>
</comment>
<feature type="domain" description="Nop" evidence="6">
    <location>
        <begin position="267"/>
        <end position="385"/>
    </location>
</feature>
<dbReference type="InterPro" id="IPR012976">
    <property type="entry name" value="NOSIC"/>
</dbReference>
<organism evidence="7 8">
    <name type="scientific">Thlaspi arvense</name>
    <name type="common">Field penny-cress</name>
    <dbReference type="NCBI Taxonomy" id="13288"/>
    <lineage>
        <taxon>Eukaryota</taxon>
        <taxon>Viridiplantae</taxon>
        <taxon>Streptophyta</taxon>
        <taxon>Embryophyta</taxon>
        <taxon>Tracheophyta</taxon>
        <taxon>Spermatophyta</taxon>
        <taxon>Magnoliopsida</taxon>
        <taxon>eudicotyledons</taxon>
        <taxon>Gunneridae</taxon>
        <taxon>Pentapetalae</taxon>
        <taxon>rosids</taxon>
        <taxon>malvids</taxon>
        <taxon>Brassicales</taxon>
        <taxon>Brassicaceae</taxon>
        <taxon>Thlaspideae</taxon>
        <taxon>Thlaspi</taxon>
    </lineage>
</organism>
<proteinExistence type="inferred from homology"/>
<dbReference type="SMART" id="SM00931">
    <property type="entry name" value="NOSIC"/>
    <property type="match status" value="1"/>
</dbReference>
<dbReference type="InterPro" id="IPR012974">
    <property type="entry name" value="NOP58/56_N"/>
</dbReference>
<dbReference type="GO" id="GO:0030515">
    <property type="term" value="F:snoRNA binding"/>
    <property type="evidence" value="ECO:0007669"/>
    <property type="project" value="InterPro"/>
</dbReference>
<dbReference type="GO" id="GO:0042254">
    <property type="term" value="P:ribosome biogenesis"/>
    <property type="evidence" value="ECO:0007669"/>
    <property type="project" value="UniProtKB-KW"/>
</dbReference>
<evidence type="ECO:0000256" key="3">
    <source>
        <dbReference type="ARBA" id="ARBA00022517"/>
    </source>
</evidence>
<reference evidence="7 8" key="1">
    <citation type="submission" date="2022-03" db="EMBL/GenBank/DDBJ databases">
        <authorList>
            <person name="Nunn A."/>
            <person name="Chopra R."/>
            <person name="Nunn A."/>
            <person name="Contreras Garrido A."/>
        </authorList>
    </citation>
    <scope>NUCLEOTIDE SEQUENCE [LARGE SCALE GENOMIC DNA]</scope>
</reference>
<dbReference type="AlphaFoldDB" id="A0AAU9RLW0"/>
<dbReference type="InterPro" id="IPR002687">
    <property type="entry name" value="Nop_dom"/>
</dbReference>
<dbReference type="Pfam" id="PF08156">
    <property type="entry name" value="NOP5NT"/>
    <property type="match status" value="1"/>
</dbReference>
<evidence type="ECO:0000256" key="2">
    <source>
        <dbReference type="ARBA" id="ARBA00009211"/>
    </source>
</evidence>
<protein>
    <recommendedName>
        <fullName evidence="6">Nop domain-containing protein</fullName>
    </recommendedName>
</protein>
<keyword evidence="4" id="KW-0539">Nucleus</keyword>
<dbReference type="PANTHER" id="PTHR10894:SF1">
    <property type="entry name" value="NUCLEOLAR PROTEIN 58"/>
    <property type="match status" value="1"/>
</dbReference>
<dbReference type="Gene3D" id="1.10.287.4070">
    <property type="match status" value="1"/>
</dbReference>
<accession>A0AAU9RLW0</accession>
<dbReference type="Proteomes" id="UP000836841">
    <property type="component" value="Chromosome 2"/>
</dbReference>
<name>A0AAU9RLW0_THLAR</name>
<evidence type="ECO:0000259" key="6">
    <source>
        <dbReference type="PROSITE" id="PS51358"/>
    </source>
</evidence>
<dbReference type="PROSITE" id="PS51358">
    <property type="entry name" value="NOP"/>
    <property type="match status" value="1"/>
</dbReference>
<dbReference type="Gene3D" id="1.10.246.90">
    <property type="entry name" value="Nop domain"/>
    <property type="match status" value="1"/>
</dbReference>
<dbReference type="InterPro" id="IPR042239">
    <property type="entry name" value="Nop_C"/>
</dbReference>
<dbReference type="GO" id="GO:0031428">
    <property type="term" value="C:box C/D methylation guide snoRNP complex"/>
    <property type="evidence" value="ECO:0007669"/>
    <property type="project" value="InterPro"/>
</dbReference>